<dbReference type="RefSeq" id="WP_013704377.1">
    <property type="nucleotide sequence ID" value="NC_015387.1"/>
</dbReference>
<dbReference type="Proteomes" id="UP000007030">
    <property type="component" value="Chromosome"/>
</dbReference>
<proteinExistence type="predicted"/>
<dbReference type="KEGG" id="mhd:Marky_1595"/>
<sequence>MEKEAAPPLTQQLRAPFFVEALRRFLLNRGRCLALDARAAAPRIKDVMRT</sequence>
<gene>
    <name evidence="1" type="ordered locus">Marky_1595</name>
</gene>
<evidence type="ECO:0000313" key="1">
    <source>
        <dbReference type="EMBL" id="AEB12330.1"/>
    </source>
</evidence>
<name>F2NQW6_MARHT</name>
<dbReference type="HOGENOM" id="CLU_3119549_0_0_0"/>
<protein>
    <submittedName>
        <fullName evidence="1">Uncharacterized protein</fullName>
    </submittedName>
</protein>
<dbReference type="EMBL" id="CP002630">
    <property type="protein sequence ID" value="AEB12330.1"/>
    <property type="molecule type" value="Genomic_DNA"/>
</dbReference>
<evidence type="ECO:0000313" key="2">
    <source>
        <dbReference type="Proteomes" id="UP000007030"/>
    </source>
</evidence>
<keyword evidence="2" id="KW-1185">Reference proteome</keyword>
<dbReference type="AlphaFoldDB" id="F2NQW6"/>
<accession>F2NQW6</accession>
<reference evidence="1 2" key="1">
    <citation type="journal article" date="2012" name="Stand. Genomic Sci.">
        <title>Complete genome sequence of the aerobic, heterotroph Marinithermus hydrothermalis type strain (T1(T)) from a deep-sea hydrothermal vent chimney.</title>
        <authorList>
            <person name="Copeland A."/>
            <person name="Gu W."/>
            <person name="Yasawong M."/>
            <person name="Lapidus A."/>
            <person name="Lucas S."/>
            <person name="Deshpande S."/>
            <person name="Pagani I."/>
            <person name="Tapia R."/>
            <person name="Cheng J.F."/>
            <person name="Goodwin L.A."/>
            <person name="Pitluck S."/>
            <person name="Liolios K."/>
            <person name="Ivanova N."/>
            <person name="Mavromatis K."/>
            <person name="Mikhailova N."/>
            <person name="Pati A."/>
            <person name="Chen A."/>
            <person name="Palaniappan K."/>
            <person name="Land M."/>
            <person name="Pan C."/>
            <person name="Brambilla E.M."/>
            <person name="Rohde M."/>
            <person name="Tindall B.J."/>
            <person name="Sikorski J."/>
            <person name="Goker M."/>
            <person name="Detter J.C."/>
            <person name="Bristow J."/>
            <person name="Eisen J.A."/>
            <person name="Markowitz V."/>
            <person name="Hugenholtz P."/>
            <person name="Kyrpides N.C."/>
            <person name="Klenk H.P."/>
            <person name="Woyke T."/>
        </authorList>
    </citation>
    <scope>NUCLEOTIDE SEQUENCE [LARGE SCALE GENOMIC DNA]</scope>
    <source>
        <strain evidence="2">DSM 14884 / JCM 11576 / T1</strain>
    </source>
</reference>
<dbReference type="STRING" id="869210.Marky_1595"/>
<organism evidence="1 2">
    <name type="scientific">Marinithermus hydrothermalis (strain DSM 14884 / JCM 11576 / T1)</name>
    <dbReference type="NCBI Taxonomy" id="869210"/>
    <lineage>
        <taxon>Bacteria</taxon>
        <taxon>Thermotogati</taxon>
        <taxon>Deinococcota</taxon>
        <taxon>Deinococci</taxon>
        <taxon>Thermales</taxon>
        <taxon>Thermaceae</taxon>
        <taxon>Marinithermus</taxon>
    </lineage>
</organism>